<evidence type="ECO:0000256" key="2">
    <source>
        <dbReference type="ARBA" id="ARBA00022692"/>
    </source>
</evidence>
<dbReference type="Pfam" id="PF20684">
    <property type="entry name" value="Fung_rhodopsin"/>
    <property type="match status" value="1"/>
</dbReference>
<accession>A0A370TIZ4</accession>
<gene>
    <name evidence="9" type="ORF">BP5553_07254</name>
</gene>
<comment type="similarity">
    <text evidence="5">Belongs to the SAT4 family.</text>
</comment>
<evidence type="ECO:0000256" key="6">
    <source>
        <dbReference type="SAM" id="MobiDB-lite"/>
    </source>
</evidence>
<evidence type="ECO:0000256" key="3">
    <source>
        <dbReference type="ARBA" id="ARBA00022989"/>
    </source>
</evidence>
<dbReference type="InterPro" id="IPR049326">
    <property type="entry name" value="Rhodopsin_dom_fungi"/>
</dbReference>
<dbReference type="PANTHER" id="PTHR33048">
    <property type="entry name" value="PTH11-LIKE INTEGRAL MEMBRANE PROTEIN (AFU_ORTHOLOGUE AFUA_5G11245)"/>
    <property type="match status" value="1"/>
</dbReference>
<keyword evidence="2 7" id="KW-0812">Transmembrane</keyword>
<proteinExistence type="inferred from homology"/>
<sequence length="457" mass="50125">MSDPAAQAAMAAAIAAAVRSFNIELWTTYAVGVLMTVLRTFARVKSVGVRDLRADDFIVWLSIVRITTSLRECHISLPFANAGPTPQLLYSAQSTLAYFAVNHGQGLANNAMTDAERAALSVDSTEYQLRVFGSKIQVVGWSTYSCLIFSLKIAVLVFYIRLMQGLSNRFRIRIWVGFGLVIVTWLATFITIFSSCRPLSKYWQINPDPGNACQGAVTRPVIWVSFTSSIVTDIYLIMIPIPMLWGTSMKLGKKIAATIVLGAGVFVLICSLLKTVFVIIVSLDAAPETPRLSPPKQGHISLIPLCQQDPIHGAQLAGEWGTREAFVSVVTTNLPMIFPLFKTWLKPLFGSAFSSDRTPSNPTGFRTIGGGDGESRSRNRRRRSPSAKHNSTPGLSYTESEERIINDVKMQNLNVSVGPAPTDNPSTGIVVSKEFQIAEDRSGRKGEHNPKRVPESW</sequence>
<evidence type="ECO:0000256" key="1">
    <source>
        <dbReference type="ARBA" id="ARBA00004141"/>
    </source>
</evidence>
<keyword evidence="3 7" id="KW-1133">Transmembrane helix</keyword>
<organism evidence="9 10">
    <name type="scientific">Venustampulla echinocandica</name>
    <dbReference type="NCBI Taxonomy" id="2656787"/>
    <lineage>
        <taxon>Eukaryota</taxon>
        <taxon>Fungi</taxon>
        <taxon>Dikarya</taxon>
        <taxon>Ascomycota</taxon>
        <taxon>Pezizomycotina</taxon>
        <taxon>Leotiomycetes</taxon>
        <taxon>Helotiales</taxon>
        <taxon>Pleuroascaceae</taxon>
        <taxon>Venustampulla</taxon>
    </lineage>
</organism>
<keyword evidence="10" id="KW-1185">Reference proteome</keyword>
<feature type="transmembrane region" description="Helical" evidence="7">
    <location>
        <begin position="172"/>
        <end position="193"/>
    </location>
</feature>
<dbReference type="RefSeq" id="XP_031868146.1">
    <property type="nucleotide sequence ID" value="XM_032015877.1"/>
</dbReference>
<feature type="compositionally biased region" description="Polar residues" evidence="6">
    <location>
        <begin position="387"/>
        <end position="398"/>
    </location>
</feature>
<protein>
    <recommendedName>
        <fullName evidence="8">Rhodopsin domain-containing protein</fullName>
    </recommendedName>
</protein>
<feature type="domain" description="Rhodopsin" evidence="8">
    <location>
        <begin position="93"/>
        <end position="342"/>
    </location>
</feature>
<dbReference type="Proteomes" id="UP000254866">
    <property type="component" value="Unassembled WGS sequence"/>
</dbReference>
<dbReference type="OrthoDB" id="2988756at2759"/>
<dbReference type="AlphaFoldDB" id="A0A370TIZ4"/>
<feature type="transmembrane region" description="Helical" evidence="7">
    <location>
        <begin position="257"/>
        <end position="283"/>
    </location>
</feature>
<evidence type="ECO:0000313" key="10">
    <source>
        <dbReference type="Proteomes" id="UP000254866"/>
    </source>
</evidence>
<evidence type="ECO:0000256" key="7">
    <source>
        <dbReference type="SAM" id="Phobius"/>
    </source>
</evidence>
<dbReference type="PANTHER" id="PTHR33048:SF105">
    <property type="match status" value="1"/>
</dbReference>
<evidence type="ECO:0000256" key="5">
    <source>
        <dbReference type="ARBA" id="ARBA00038359"/>
    </source>
</evidence>
<dbReference type="EMBL" id="NPIC01000006">
    <property type="protein sequence ID" value="RDL35323.1"/>
    <property type="molecule type" value="Genomic_DNA"/>
</dbReference>
<comment type="subcellular location">
    <subcellularLocation>
        <location evidence="1">Membrane</location>
        <topology evidence="1">Multi-pass membrane protein</topology>
    </subcellularLocation>
</comment>
<evidence type="ECO:0000259" key="8">
    <source>
        <dbReference type="Pfam" id="PF20684"/>
    </source>
</evidence>
<feature type="compositionally biased region" description="Basic and acidic residues" evidence="6">
    <location>
        <begin position="436"/>
        <end position="457"/>
    </location>
</feature>
<evidence type="ECO:0000256" key="4">
    <source>
        <dbReference type="ARBA" id="ARBA00023136"/>
    </source>
</evidence>
<reference evidence="9 10" key="1">
    <citation type="journal article" date="2018" name="IMA Fungus">
        <title>IMA Genome-F 9: Draft genome sequence of Annulohypoxylon stygium, Aspergillus mulundensis, Berkeleyomyces basicola (syn. Thielaviopsis basicola), Ceratocystis smalleyi, two Cercospora beticola strains, Coleophoma cylindrospora, Fusarium fracticaudum, Phialophora cf. hyalina, and Morchella septimelata.</title>
        <authorList>
            <person name="Wingfield B.D."/>
            <person name="Bills G.F."/>
            <person name="Dong Y."/>
            <person name="Huang W."/>
            <person name="Nel W.J."/>
            <person name="Swalarsk-Parry B.S."/>
            <person name="Vaghefi N."/>
            <person name="Wilken P.M."/>
            <person name="An Z."/>
            <person name="de Beer Z.W."/>
            <person name="De Vos L."/>
            <person name="Chen L."/>
            <person name="Duong T.A."/>
            <person name="Gao Y."/>
            <person name="Hammerbacher A."/>
            <person name="Kikkert J.R."/>
            <person name="Li Y."/>
            <person name="Li H."/>
            <person name="Li K."/>
            <person name="Li Q."/>
            <person name="Liu X."/>
            <person name="Ma X."/>
            <person name="Naidoo K."/>
            <person name="Pethybridge S.J."/>
            <person name="Sun J."/>
            <person name="Steenkamp E.T."/>
            <person name="van der Nest M.A."/>
            <person name="van Wyk S."/>
            <person name="Wingfield M.J."/>
            <person name="Xiong C."/>
            <person name="Yue Q."/>
            <person name="Zhang X."/>
        </authorList>
    </citation>
    <scope>NUCLEOTIDE SEQUENCE [LARGE SCALE GENOMIC DNA]</scope>
    <source>
        <strain evidence="9 10">BP 5553</strain>
    </source>
</reference>
<feature type="transmembrane region" description="Helical" evidence="7">
    <location>
        <begin position="138"/>
        <end position="160"/>
    </location>
</feature>
<dbReference type="GeneID" id="43600103"/>
<feature type="compositionally biased region" description="Polar residues" evidence="6">
    <location>
        <begin position="355"/>
        <end position="364"/>
    </location>
</feature>
<feature type="region of interest" description="Disordered" evidence="6">
    <location>
        <begin position="355"/>
        <end position="400"/>
    </location>
</feature>
<feature type="transmembrane region" description="Helical" evidence="7">
    <location>
        <begin position="221"/>
        <end position="245"/>
    </location>
</feature>
<dbReference type="STRING" id="2656787.A0A370TIZ4"/>
<keyword evidence="4 7" id="KW-0472">Membrane</keyword>
<dbReference type="GO" id="GO:0016020">
    <property type="term" value="C:membrane"/>
    <property type="evidence" value="ECO:0007669"/>
    <property type="project" value="UniProtKB-SubCell"/>
</dbReference>
<evidence type="ECO:0000313" key="9">
    <source>
        <dbReference type="EMBL" id="RDL35323.1"/>
    </source>
</evidence>
<comment type="caution">
    <text evidence="9">The sequence shown here is derived from an EMBL/GenBank/DDBJ whole genome shotgun (WGS) entry which is preliminary data.</text>
</comment>
<feature type="region of interest" description="Disordered" evidence="6">
    <location>
        <begin position="435"/>
        <end position="457"/>
    </location>
</feature>
<name>A0A370TIZ4_9HELO</name>
<dbReference type="InterPro" id="IPR052337">
    <property type="entry name" value="SAT4-like"/>
</dbReference>